<dbReference type="STRING" id="692418.SAMN04488029_0097"/>
<dbReference type="OrthoDB" id="1490745at2"/>
<dbReference type="Pfam" id="PF12799">
    <property type="entry name" value="LRR_4"/>
    <property type="match status" value="1"/>
</dbReference>
<dbReference type="InterPro" id="IPR032675">
    <property type="entry name" value="LRR_dom_sf"/>
</dbReference>
<dbReference type="PROSITE" id="PS51450">
    <property type="entry name" value="LRR"/>
    <property type="match status" value="2"/>
</dbReference>
<keyword evidence="1" id="KW-0433">Leucine-rich repeat</keyword>
<dbReference type="PANTHER" id="PTHR46652:SF3">
    <property type="entry name" value="LEUCINE-RICH REPEAT-CONTAINING PROTEIN 9"/>
    <property type="match status" value="1"/>
</dbReference>
<evidence type="ECO:0000313" key="5">
    <source>
        <dbReference type="Proteomes" id="UP000192472"/>
    </source>
</evidence>
<evidence type="ECO:0000256" key="1">
    <source>
        <dbReference type="ARBA" id="ARBA00022614"/>
    </source>
</evidence>
<dbReference type="AlphaFoldDB" id="A0A1W2G518"/>
<name>A0A1W2G518_REIFA</name>
<evidence type="ECO:0000256" key="2">
    <source>
        <dbReference type="ARBA" id="ARBA00022737"/>
    </source>
</evidence>
<keyword evidence="5" id="KW-1185">Reference proteome</keyword>
<evidence type="ECO:0000313" key="4">
    <source>
        <dbReference type="EMBL" id="SMD31760.1"/>
    </source>
</evidence>
<feature type="chain" id="PRO_5012822853" evidence="3">
    <location>
        <begin position="19"/>
        <end position="795"/>
    </location>
</feature>
<dbReference type="InterPro" id="IPR001611">
    <property type="entry name" value="Leu-rich_rpt"/>
</dbReference>
<dbReference type="Pfam" id="PF23952">
    <property type="entry name" value="LRR_EndoS"/>
    <property type="match status" value="1"/>
</dbReference>
<keyword evidence="3" id="KW-0732">Signal</keyword>
<sequence length="795" mass="91111">MKYLFSFILILSSLFSQAQESVDSTRVDEVRSLVNFYEYMLNTIGASKTSTRDKEVIIKESYKKVFKDQFVQIEDDLLLDRKVITNKDVSAYLRDVDFFFDDIQFDFSNIEIEKIDKENQSFYYLVSLESALEGTTIENEKQTSTKQRFIEINLNEESNDLKIASVYSTKVSRDKELELWWESLSFGWVNILSDYVPHDSISNKVLRKMAAIDSLNLSGNQFILDLEPLSALKNLKKLDISNTKISDLSPLRYARNLKQLNASNTSIADISAMQYFDQLVKLDLSQTHIRDISVLERFNDLKELNLSSTELTDFKPIKQLKTLQSINGSNTKFDDPTILASSTGLKQVDLSRTLVDHLFVFQSLPAVEILNLSETQIVNLNGLEQHPALQELSINQTQVKSLLALEATPKLKKVYADLSGITAVTANNFMTSHPQVVVVTNSQQVLKWWVELPTNWKTVFEEIIGHKEPGKEDLAKLLILDSLNISDRKLYIEKPLLKFKRLRYLDISHNDFVSLAFAKEMPDLEYLICTHVPIESTSDLATNKKLKVLNLSRSKLKNMTSLDQLHKLERLDVEKTQIGQQQVIELLSTNPGTVVIFQSDSLLAWWNNLSPTWQSTFDLSSSSSFELHQLIEKQEIEISNQKIQSLAPLQTFINLKSVTLDKLPLTNLKELYRHQGLRSLTYTNGPLQSLEGIDQLRQLQSLNISNTAIEDLKDLYYLSSLKHLNCSRTGLKNLRGIEKLVDLETLDISNTRIWRLDRLAGMRRIKTLTCNNTRISQSKIDDFQLLVPDCEITFY</sequence>
<dbReference type="InterPro" id="IPR050836">
    <property type="entry name" value="SDS22/Internalin_LRR"/>
</dbReference>
<dbReference type="SUPFAM" id="SSF52058">
    <property type="entry name" value="L domain-like"/>
    <property type="match status" value="2"/>
</dbReference>
<dbReference type="PANTHER" id="PTHR46652">
    <property type="entry name" value="LEUCINE-RICH REPEAT AND IQ DOMAIN-CONTAINING PROTEIN 1-RELATED"/>
    <property type="match status" value="1"/>
</dbReference>
<dbReference type="RefSeq" id="WP_084370460.1">
    <property type="nucleotide sequence ID" value="NZ_FWYF01000001.1"/>
</dbReference>
<protein>
    <submittedName>
        <fullName evidence="4">Leucine Rich repeats (2 copies)</fullName>
    </submittedName>
</protein>
<feature type="signal peptide" evidence="3">
    <location>
        <begin position="1"/>
        <end position="18"/>
    </location>
</feature>
<dbReference type="InterPro" id="IPR025875">
    <property type="entry name" value="Leu-rich_rpt_4"/>
</dbReference>
<evidence type="ECO:0000256" key="3">
    <source>
        <dbReference type="SAM" id="SignalP"/>
    </source>
</evidence>
<gene>
    <name evidence="4" type="ORF">SAMN04488029_0097</name>
</gene>
<organism evidence="4 5">
    <name type="scientific">Reichenbachiella faecimaris</name>
    <dbReference type="NCBI Taxonomy" id="692418"/>
    <lineage>
        <taxon>Bacteria</taxon>
        <taxon>Pseudomonadati</taxon>
        <taxon>Bacteroidota</taxon>
        <taxon>Cytophagia</taxon>
        <taxon>Cytophagales</taxon>
        <taxon>Reichenbachiellaceae</taxon>
        <taxon>Reichenbachiella</taxon>
    </lineage>
</organism>
<reference evidence="4 5" key="1">
    <citation type="submission" date="2017-04" db="EMBL/GenBank/DDBJ databases">
        <authorList>
            <person name="Afonso C.L."/>
            <person name="Miller P.J."/>
            <person name="Scott M.A."/>
            <person name="Spackman E."/>
            <person name="Goraichik I."/>
            <person name="Dimitrov K.M."/>
            <person name="Suarez D.L."/>
            <person name="Swayne D.E."/>
        </authorList>
    </citation>
    <scope>NUCLEOTIDE SEQUENCE [LARGE SCALE GENOMIC DNA]</scope>
    <source>
        <strain evidence="4 5">DSM 26133</strain>
    </source>
</reference>
<dbReference type="Gene3D" id="3.80.10.10">
    <property type="entry name" value="Ribonuclease Inhibitor"/>
    <property type="match status" value="3"/>
</dbReference>
<dbReference type="EMBL" id="FWYF01000001">
    <property type="protein sequence ID" value="SMD31760.1"/>
    <property type="molecule type" value="Genomic_DNA"/>
</dbReference>
<keyword evidence="2" id="KW-0677">Repeat</keyword>
<proteinExistence type="predicted"/>
<accession>A0A1W2G518</accession>
<dbReference type="Proteomes" id="UP000192472">
    <property type="component" value="Unassembled WGS sequence"/>
</dbReference>